<feature type="binding site" evidence="9">
    <location>
        <begin position="343"/>
        <end position="346"/>
    </location>
    <ligand>
        <name>ATP</name>
        <dbReference type="ChEBI" id="CHEBI:30616"/>
    </ligand>
</feature>
<feature type="binding site" evidence="9">
    <location>
        <begin position="414"/>
        <end position="417"/>
    </location>
    <ligand>
        <name>ATP</name>
        <dbReference type="ChEBI" id="CHEBI:30616"/>
    </ligand>
</feature>
<feature type="site" description="Important for serine binding" evidence="8">
    <location>
        <position position="465"/>
    </location>
</feature>
<dbReference type="SUPFAM" id="SSF46589">
    <property type="entry name" value="tRNA-binding arm"/>
    <property type="match status" value="1"/>
</dbReference>
<evidence type="ECO:0000256" key="8">
    <source>
        <dbReference type="PIRSR" id="PIRSR001529-1"/>
    </source>
</evidence>
<dbReference type="Gene3D" id="1.10.287.40">
    <property type="entry name" value="Serine-tRNA synthetase, tRNA binding domain"/>
    <property type="match status" value="1"/>
</dbReference>
<feature type="coiled-coil region" evidence="10">
    <location>
        <begin position="105"/>
        <end position="162"/>
    </location>
</feature>
<dbReference type="GO" id="GO:0006434">
    <property type="term" value="P:seryl-tRNA aminoacylation"/>
    <property type="evidence" value="ECO:0007669"/>
    <property type="project" value="InterPro"/>
</dbReference>
<dbReference type="Pfam" id="PF00587">
    <property type="entry name" value="tRNA-synt_2b"/>
    <property type="match status" value="1"/>
</dbReference>
<evidence type="ECO:0000256" key="9">
    <source>
        <dbReference type="PIRSR" id="PIRSR001529-2"/>
    </source>
</evidence>
<dbReference type="InterPro" id="IPR010978">
    <property type="entry name" value="tRNA-bd_arm"/>
</dbReference>
<feature type="domain" description="Aminoacyl-transfer RNA synthetases class-II family profile" evidence="12">
    <location>
        <begin position="204"/>
        <end position="490"/>
    </location>
</feature>
<evidence type="ECO:0000256" key="10">
    <source>
        <dbReference type="SAM" id="Coils"/>
    </source>
</evidence>
<keyword evidence="2" id="KW-0436">Ligase</keyword>
<evidence type="ECO:0000256" key="4">
    <source>
        <dbReference type="ARBA" id="ARBA00022840"/>
    </source>
</evidence>
<evidence type="ECO:0000256" key="11">
    <source>
        <dbReference type="SAM" id="MobiDB-lite"/>
    </source>
</evidence>
<keyword evidence="3" id="KW-0547">Nucleotide-binding</keyword>
<feature type="binding site" evidence="8">
    <location>
        <position position="350"/>
    </location>
    <ligand>
        <name>L-serine</name>
        <dbReference type="ChEBI" id="CHEBI:33384"/>
    </ligand>
</feature>
<sequence>MLTCGRFLSSSAAATTASFSPLRTLTRSLLRRPTPRLLSAAAAAVEPDTKGGSGGSANGGSARLQWKAAIDFKWIRDNRDSVATNIESRNSAANLDLVLQLYDHCLALQKEVERLRAERNAVANKMKGKLDPSVRQALVEEGKNLKEELIALEEDLVQLSDKLQLEAQSIPNATHPDVPVGGEESSIIRKEVGSQRNFNFTIKDHLRLGKELDLFDFDAAAEVSGSKFYYLKNEAVLLEMALVNWAISEVSKKGFTPLITPEIVRSSVVEKCGFQPRAQNTQVYSIDDSDQCLIGTAEIPVGGIHMDSILPESALPLKYVAYSHCFRTEAGAAGAATRGLYRVHQFSKVEMFIFCRPEESDKWHEELITIEEDLYASLGLHFKTLDMATGDLGAPAYRKFDIEVWMPGLERYGEISSASNCTDYQSRRLGIRYRPSPSEPPPANVKKGKGAGSGPTQFVHTLNATAVAVPRLIICILENFQQDDGSVVIPESLRPFMGGLEVLSPKSK</sequence>
<feature type="binding site" evidence="8">
    <location>
        <position position="463"/>
    </location>
    <ligand>
        <name>L-serine</name>
        <dbReference type="ChEBI" id="CHEBI:33384"/>
    </ligand>
</feature>
<evidence type="ECO:0000256" key="1">
    <source>
        <dbReference type="ARBA" id="ARBA00012840"/>
    </source>
</evidence>
<evidence type="ECO:0000313" key="13">
    <source>
        <dbReference type="EMBL" id="JAD14519.1"/>
    </source>
</evidence>
<dbReference type="InterPro" id="IPR002317">
    <property type="entry name" value="Ser-tRNA-ligase_type_1"/>
</dbReference>
<dbReference type="InterPro" id="IPR006195">
    <property type="entry name" value="aa-tRNA-synth_II"/>
</dbReference>
<dbReference type="AlphaFoldDB" id="A0A0A8XN00"/>
<dbReference type="Gene3D" id="3.30.930.10">
    <property type="entry name" value="Bira Bifunctional Protein, Domain 2"/>
    <property type="match status" value="1"/>
</dbReference>
<dbReference type="InterPro" id="IPR002314">
    <property type="entry name" value="aa-tRNA-synt_IIb"/>
</dbReference>
<feature type="binding site" evidence="8">
    <location>
        <position position="296"/>
    </location>
    <ligand>
        <name>L-serine</name>
        <dbReference type="ChEBI" id="CHEBI:33384"/>
    </ligand>
</feature>
<evidence type="ECO:0000256" key="5">
    <source>
        <dbReference type="ARBA" id="ARBA00022917"/>
    </source>
</evidence>
<protein>
    <recommendedName>
        <fullName evidence="1">serine--tRNA ligase</fullName>
        <ecNumber evidence="1">6.1.1.11</ecNumber>
    </recommendedName>
    <alternativeName>
        <fullName evidence="7">Seryl-tRNA synthetase</fullName>
    </alternativeName>
</protein>
<keyword evidence="4 9" id="KW-0067">ATP-binding</keyword>
<feature type="binding site" evidence="8">
    <location>
        <position position="327"/>
    </location>
    <ligand>
        <name>L-serine</name>
        <dbReference type="ChEBI" id="CHEBI:33384"/>
    </ligand>
</feature>
<dbReference type="GO" id="GO:0004828">
    <property type="term" value="F:serine-tRNA ligase activity"/>
    <property type="evidence" value="ECO:0007669"/>
    <property type="project" value="UniProtKB-EC"/>
</dbReference>
<reference evidence="13" key="1">
    <citation type="submission" date="2014-09" db="EMBL/GenBank/DDBJ databases">
        <authorList>
            <person name="Magalhaes I.L.F."/>
            <person name="Oliveira U."/>
            <person name="Santos F.R."/>
            <person name="Vidigal T.H.D.A."/>
            <person name="Brescovit A.D."/>
            <person name="Santos A.J."/>
        </authorList>
    </citation>
    <scope>NUCLEOTIDE SEQUENCE</scope>
    <source>
        <tissue evidence="13">Shoot tissue taken approximately 20 cm above the soil surface</tissue>
    </source>
</reference>
<dbReference type="InterPro" id="IPR045864">
    <property type="entry name" value="aa-tRNA-synth_II/BPL/LPL"/>
</dbReference>
<dbReference type="SUPFAM" id="SSF55681">
    <property type="entry name" value="Class II aaRS and biotin synthetases"/>
    <property type="match status" value="1"/>
</dbReference>
<feature type="binding site" evidence="9">
    <location>
        <begin position="327"/>
        <end position="329"/>
    </location>
    <ligand>
        <name>ATP</name>
        <dbReference type="ChEBI" id="CHEBI:30616"/>
    </ligand>
</feature>
<dbReference type="GO" id="GO:0005524">
    <property type="term" value="F:ATP binding"/>
    <property type="evidence" value="ECO:0007669"/>
    <property type="project" value="UniProtKB-KW"/>
</dbReference>
<dbReference type="PANTHER" id="PTHR11778">
    <property type="entry name" value="SERYL-TRNA SYNTHETASE"/>
    <property type="match status" value="1"/>
</dbReference>
<keyword evidence="6" id="KW-0030">Aminoacyl-tRNA synthetase</keyword>
<dbReference type="FunFam" id="1.10.287.40:FF:000006">
    <property type="entry name" value="Seryl-tRNA synthetase"/>
    <property type="match status" value="1"/>
</dbReference>
<feature type="region of interest" description="Disordered" evidence="11">
    <location>
        <begin position="40"/>
        <end position="60"/>
    </location>
</feature>
<dbReference type="FunFam" id="3.30.930.10:FF:000055">
    <property type="entry name" value="Serine--tRNA ligase"/>
    <property type="match status" value="1"/>
</dbReference>
<name>A0A0A8XN00_ARUDO</name>
<evidence type="ECO:0000256" key="7">
    <source>
        <dbReference type="ARBA" id="ARBA00031113"/>
    </source>
</evidence>
<dbReference type="InterPro" id="IPR015866">
    <property type="entry name" value="Ser-tRNA-synth_1_N"/>
</dbReference>
<dbReference type="InterPro" id="IPR042103">
    <property type="entry name" value="SerRS_1_N_sf"/>
</dbReference>
<evidence type="ECO:0000256" key="3">
    <source>
        <dbReference type="ARBA" id="ARBA00022741"/>
    </source>
</evidence>
<dbReference type="PROSITE" id="PS50862">
    <property type="entry name" value="AA_TRNA_LIGASE_II"/>
    <property type="match status" value="1"/>
</dbReference>
<dbReference type="EC" id="6.1.1.11" evidence="1"/>
<dbReference type="GO" id="GO:0005737">
    <property type="term" value="C:cytoplasm"/>
    <property type="evidence" value="ECO:0007669"/>
    <property type="project" value="UniProtKB-ARBA"/>
</dbReference>
<keyword evidence="5" id="KW-0648">Protein biosynthesis</keyword>
<evidence type="ECO:0000256" key="6">
    <source>
        <dbReference type="ARBA" id="ARBA00023146"/>
    </source>
</evidence>
<feature type="region of interest" description="Disordered" evidence="11">
    <location>
        <begin position="432"/>
        <end position="454"/>
    </location>
</feature>
<keyword evidence="10" id="KW-0175">Coiled coil</keyword>
<proteinExistence type="predicted"/>
<dbReference type="CDD" id="cd00770">
    <property type="entry name" value="SerRS_core"/>
    <property type="match status" value="1"/>
</dbReference>
<reference evidence="13" key="2">
    <citation type="journal article" date="2015" name="Data Brief">
        <title>Shoot transcriptome of the giant reed, Arundo donax.</title>
        <authorList>
            <person name="Barrero R.A."/>
            <person name="Guerrero F.D."/>
            <person name="Moolhuijzen P."/>
            <person name="Goolsby J.A."/>
            <person name="Tidwell J."/>
            <person name="Bellgard S.E."/>
            <person name="Bellgard M.I."/>
        </authorList>
    </citation>
    <scope>NUCLEOTIDE SEQUENCE</scope>
    <source>
        <tissue evidence="13">Shoot tissue taken approximately 20 cm above the soil surface</tissue>
    </source>
</reference>
<organism evidence="13">
    <name type="scientific">Arundo donax</name>
    <name type="common">Giant reed</name>
    <name type="synonym">Donax arundinaceus</name>
    <dbReference type="NCBI Taxonomy" id="35708"/>
    <lineage>
        <taxon>Eukaryota</taxon>
        <taxon>Viridiplantae</taxon>
        <taxon>Streptophyta</taxon>
        <taxon>Embryophyta</taxon>
        <taxon>Tracheophyta</taxon>
        <taxon>Spermatophyta</taxon>
        <taxon>Magnoliopsida</taxon>
        <taxon>Liliopsida</taxon>
        <taxon>Poales</taxon>
        <taxon>Poaceae</taxon>
        <taxon>PACMAD clade</taxon>
        <taxon>Arundinoideae</taxon>
        <taxon>Arundineae</taxon>
        <taxon>Arundo</taxon>
    </lineage>
</organism>
<dbReference type="EMBL" id="GBRH01283376">
    <property type="protein sequence ID" value="JAD14519.1"/>
    <property type="molecule type" value="Transcribed_RNA"/>
</dbReference>
<dbReference type="NCBIfam" id="TIGR00414">
    <property type="entry name" value="serS"/>
    <property type="match status" value="1"/>
</dbReference>
<dbReference type="PIRSF" id="PIRSF001529">
    <property type="entry name" value="Ser-tRNA-synth_IIa"/>
    <property type="match status" value="1"/>
</dbReference>
<evidence type="ECO:0000256" key="2">
    <source>
        <dbReference type="ARBA" id="ARBA00022598"/>
    </source>
</evidence>
<accession>A0A0A8XN00</accession>
<dbReference type="PRINTS" id="PR00981">
    <property type="entry name" value="TRNASYNTHSER"/>
</dbReference>
<dbReference type="InterPro" id="IPR033729">
    <property type="entry name" value="SerRS_core"/>
</dbReference>
<evidence type="ECO:0000259" key="12">
    <source>
        <dbReference type="PROSITE" id="PS50862"/>
    </source>
</evidence>
<dbReference type="Pfam" id="PF02403">
    <property type="entry name" value="Seryl_tRNA_N"/>
    <property type="match status" value="1"/>
</dbReference>